<sequence>MSAASYERILGALRGQGRMVRESGDDKAMAQCPAHDDRNPSLSIGPRRDGKGVVVKCFAGCDTADVLAALRLTMVDLFDDTAMRDVWNPTRTYTYGDGRMVERRPNSNGGKDFWQQNAAGCTALFHADLVGDAPLVFVCEGEKDVEAVEAVGGVAVCSAMGAGNADKAEWSPLRGKAVVVVAHRDTAGKGYADKVMRLLDDVAASVSVVQAAVGNDAADHIAAGLSLGDLVPVPAGESPPQAGGLLGERGVTGDWLDGQQFAPLEFAVDGIIPEGLGLLVAPPKKGKSFLVADIGLAVAAGGTALGAIPVKQRPVLYLALEDGHRRLQDRFRRIRRGAPIPAGITVVNRATPGEAVVLIDGYLDQHAAEKPFVIVDTFGKIKPPRRPGQEAYLADYEAGAALKNLVDAVPGASLLLVHHTRKAEVTDFVDSVSGTNGVAGAADFILALNRKRLANDAVLNVTGRDVLEAQYALIADQGILWRLDGMDLLDAAATMERRSAEEKKSDRMLDVLRFVEKASDPVTATDVAKAVDGLTGDTAGTYLRRLAAEGLITKAGRGLYLKLSEVSVSRDAAGQGMQ</sequence>
<reference evidence="2" key="1">
    <citation type="submission" date="2016-03" db="EMBL/GenBank/DDBJ databases">
        <authorList>
            <person name="Ploux O."/>
        </authorList>
    </citation>
    <scope>NUCLEOTIDE SEQUENCE</scope>
    <source>
        <strain evidence="2">UC10</strain>
    </source>
</reference>
<evidence type="ECO:0000313" key="2">
    <source>
        <dbReference type="EMBL" id="SBS78215.1"/>
    </source>
</evidence>
<evidence type="ECO:0000259" key="1">
    <source>
        <dbReference type="Pfam" id="PF13362"/>
    </source>
</evidence>
<feature type="domain" description="Toprim" evidence="1">
    <location>
        <begin position="136"/>
        <end position="222"/>
    </location>
</feature>
<gene>
    <name evidence="2" type="ORF">MHPYR_530002</name>
</gene>
<dbReference type="InterPro" id="IPR027417">
    <property type="entry name" value="P-loop_NTPase"/>
</dbReference>
<dbReference type="CDD" id="cd01029">
    <property type="entry name" value="TOPRIM_primases"/>
    <property type="match status" value="1"/>
</dbReference>
<dbReference type="Pfam" id="PF13481">
    <property type="entry name" value="AAA_25"/>
    <property type="match status" value="1"/>
</dbReference>
<dbReference type="EMBL" id="FLQS01000049">
    <property type="protein sequence ID" value="SBS78215.1"/>
    <property type="molecule type" value="Genomic_DNA"/>
</dbReference>
<organism evidence="2">
    <name type="scientific">uncultured Mycobacterium sp</name>
    <dbReference type="NCBI Taxonomy" id="171292"/>
    <lineage>
        <taxon>Bacteria</taxon>
        <taxon>Bacillati</taxon>
        <taxon>Actinomycetota</taxon>
        <taxon>Actinomycetes</taxon>
        <taxon>Mycobacteriales</taxon>
        <taxon>Mycobacteriaceae</taxon>
        <taxon>Mycobacterium</taxon>
        <taxon>environmental samples</taxon>
    </lineage>
</organism>
<accession>A0A1Y5PHP1</accession>
<dbReference type="InterPro" id="IPR034154">
    <property type="entry name" value="TOPRIM_DnaG/twinkle"/>
</dbReference>
<dbReference type="AlphaFoldDB" id="A0A1Y5PHP1"/>
<protein>
    <recommendedName>
        <fullName evidence="1">Toprim domain-containing protein</fullName>
    </recommendedName>
</protein>
<dbReference type="Gene3D" id="3.40.1360.10">
    <property type="match status" value="1"/>
</dbReference>
<dbReference type="InterPro" id="IPR006171">
    <property type="entry name" value="TOPRIM_dom"/>
</dbReference>
<proteinExistence type="predicted"/>
<dbReference type="Pfam" id="PF13362">
    <property type="entry name" value="Toprim_3"/>
    <property type="match status" value="1"/>
</dbReference>
<name>A0A1Y5PHP1_9MYCO</name>
<dbReference type="SUPFAM" id="SSF52540">
    <property type="entry name" value="P-loop containing nucleoside triphosphate hydrolases"/>
    <property type="match status" value="1"/>
</dbReference>
<dbReference type="Gene3D" id="3.40.50.300">
    <property type="entry name" value="P-loop containing nucleotide triphosphate hydrolases"/>
    <property type="match status" value="1"/>
</dbReference>